<feature type="region of interest" description="Disordered" evidence="6">
    <location>
        <begin position="24"/>
        <end position="47"/>
    </location>
</feature>
<feature type="domain" description="TcaA 4th" evidence="11">
    <location>
        <begin position="254"/>
        <end position="314"/>
    </location>
</feature>
<dbReference type="Proteomes" id="UP000075430">
    <property type="component" value="Unassembled WGS sequence"/>
</dbReference>
<evidence type="ECO:0000259" key="11">
    <source>
        <dbReference type="Pfam" id="PF22820"/>
    </source>
</evidence>
<dbReference type="InterPro" id="IPR026870">
    <property type="entry name" value="Zinc_ribbon_dom"/>
</dbReference>
<dbReference type="OrthoDB" id="1895190at2"/>
<dbReference type="InterPro" id="IPR054530">
    <property type="entry name" value="TcaA_4th"/>
</dbReference>
<organism evidence="13 14">
    <name type="scientific">Bacillus nakamurai</name>
    <dbReference type="NCBI Taxonomy" id="1793963"/>
    <lineage>
        <taxon>Bacteria</taxon>
        <taxon>Bacillati</taxon>
        <taxon>Bacillota</taxon>
        <taxon>Bacilli</taxon>
        <taxon>Bacillales</taxon>
        <taxon>Bacillaceae</taxon>
        <taxon>Bacillus</taxon>
    </lineage>
</organism>
<dbReference type="RefSeq" id="WP_061521626.1">
    <property type="nucleotide sequence ID" value="NZ_JARLZY010000011.1"/>
</dbReference>
<keyword evidence="14" id="KW-1185">Reference proteome</keyword>
<evidence type="ECO:0000259" key="12">
    <source>
        <dbReference type="Pfam" id="PF25155"/>
    </source>
</evidence>
<evidence type="ECO:0000256" key="7">
    <source>
        <dbReference type="SAM" id="Phobius"/>
    </source>
</evidence>
<dbReference type="InterPro" id="IPR054528">
    <property type="entry name" value="TcaA_5th"/>
</dbReference>
<evidence type="ECO:0000256" key="6">
    <source>
        <dbReference type="SAM" id="MobiDB-lite"/>
    </source>
</evidence>
<feature type="transmembrane region" description="Helical" evidence="7">
    <location>
        <begin position="56"/>
        <end position="73"/>
    </location>
</feature>
<dbReference type="InterPro" id="IPR056902">
    <property type="entry name" value="NTF2_YvbJ"/>
</dbReference>
<feature type="domain" description="Zinc-ribbon" evidence="8">
    <location>
        <begin position="3"/>
        <end position="25"/>
    </location>
</feature>
<dbReference type="InterPro" id="IPR054529">
    <property type="entry name" value="TcaA_2nd"/>
</dbReference>
<gene>
    <name evidence="13" type="ORF">AXI58_15175</name>
</gene>
<protein>
    <submittedName>
        <fullName evidence="13">Uncharacterized protein</fullName>
    </submittedName>
</protein>
<dbReference type="Pfam" id="PF25155">
    <property type="entry name" value="NTF2_YvbJ"/>
    <property type="match status" value="1"/>
</dbReference>
<dbReference type="PANTHER" id="PTHR40038:SF1">
    <property type="entry name" value="MEMBRANE-ASSOCIATED PROTEIN TCAA"/>
    <property type="match status" value="1"/>
</dbReference>
<keyword evidence="4 7" id="KW-1133">Transmembrane helix</keyword>
<evidence type="ECO:0000256" key="3">
    <source>
        <dbReference type="ARBA" id="ARBA00022692"/>
    </source>
</evidence>
<dbReference type="PANTHER" id="PTHR40038">
    <property type="entry name" value="MEMBRANE-ASSOCIATED PROTEIN TCAA"/>
    <property type="match status" value="1"/>
</dbReference>
<evidence type="ECO:0000256" key="5">
    <source>
        <dbReference type="ARBA" id="ARBA00023136"/>
    </source>
</evidence>
<evidence type="ECO:0000259" key="8">
    <source>
        <dbReference type="Pfam" id="PF13240"/>
    </source>
</evidence>
<evidence type="ECO:0000259" key="9">
    <source>
        <dbReference type="Pfam" id="PF22813"/>
    </source>
</evidence>
<keyword evidence="2" id="KW-1003">Cell membrane</keyword>
<evidence type="ECO:0000313" key="13">
    <source>
        <dbReference type="EMBL" id="KXZ20141.1"/>
    </source>
</evidence>
<comment type="caution">
    <text evidence="13">The sequence shown here is derived from an EMBL/GenBank/DDBJ whole genome shotgun (WGS) entry which is preliminary data.</text>
</comment>
<dbReference type="Pfam" id="PF22820">
    <property type="entry name" value="TcaA_3rd_4th"/>
    <property type="match status" value="2"/>
</dbReference>
<feature type="domain" description="YvbJ-like NTF2-like" evidence="12">
    <location>
        <begin position="326"/>
        <end position="444"/>
    </location>
</feature>
<evidence type="ECO:0000313" key="14">
    <source>
        <dbReference type="Proteomes" id="UP000075430"/>
    </source>
</evidence>
<evidence type="ECO:0000256" key="4">
    <source>
        <dbReference type="ARBA" id="ARBA00022989"/>
    </source>
</evidence>
<evidence type="ECO:0000256" key="2">
    <source>
        <dbReference type="ARBA" id="ARBA00022475"/>
    </source>
</evidence>
<proteinExistence type="predicted"/>
<dbReference type="AlphaFoldDB" id="A0A150F754"/>
<feature type="domain" description="TcaA second" evidence="9">
    <location>
        <begin position="83"/>
        <end position="165"/>
    </location>
</feature>
<dbReference type="EMBL" id="LSBA01000014">
    <property type="protein sequence ID" value="KXZ20141.1"/>
    <property type="molecule type" value="Genomic_DNA"/>
</dbReference>
<reference evidence="14" key="1">
    <citation type="submission" date="2016-02" db="EMBL/GenBank/DDBJ databases">
        <authorList>
            <person name="Dunlap C."/>
        </authorList>
    </citation>
    <scope>NUCLEOTIDE SEQUENCE [LARGE SCALE GENOMIC DNA]</scope>
    <source>
        <strain evidence="14">NRRL B-41092</strain>
    </source>
</reference>
<keyword evidence="3 7" id="KW-0812">Transmembrane</keyword>
<feature type="domain" description="TcaA protein NTF2-like" evidence="10">
    <location>
        <begin position="486"/>
        <end position="596"/>
    </location>
</feature>
<comment type="subcellular location">
    <subcellularLocation>
        <location evidence="1">Cell membrane</location>
        <topology evidence="1">Single-pass membrane protein</topology>
    </subcellularLocation>
</comment>
<feature type="domain" description="TcaA 4th" evidence="11">
    <location>
        <begin position="168"/>
        <end position="231"/>
    </location>
</feature>
<keyword evidence="5 7" id="KW-0472">Membrane</keyword>
<name>A0A150F754_9BACI</name>
<sequence>MFFCKHCGQQNKEEARFCKECGRPIGGGSRPEQQETASVAAETAPQPRKPIPKKTILIWSSIAAALIILFAAYKTGAYLTSKKRLVDQFEQAVHDGDAKKLSALLTPSDSKLTLNENNVKPLLTYVKKHDELISSLRGASSEKDAVYAEKDGKTLLIFDHYELKIDPVYFRVTSNYKGADLYINKEKTGSVKKAGETQIFGPYTPGDYTAEAKLKNDVVDVVKKEEIQAAGSRNFDLALPLDAEDVTFTLADRFKNAKGDLLINGKSIHKDPFKSVTYGPLLTDGSMTAAVEADFPWGKTTTAEVPIDNKEMDLSLIPDQDTQQTIMDTIVKTTKQYTKAMADGNTDQMTEAGSAWKEQTKEAVSGMKSSGTFLKDQYKETDFDLDSFAISQENGNWQVTVTGKELHQSAYFDENTKPDMEEAEPSFHYLLSYDTKDKKWVFEKADPAPDSAGTNMKKIKNDHPETYTSAWASSKGNAAASGSVTRDQVTSFMSDYLTNQSSAVDLNEFAIMAGNLEEGSPLYADQQKLVKKLHSEGTTEVFNDVTVKSFSQDGSHITIKTYEEFYITKAGGSPKLRTYNWTYSGVVKNGRIYLTSIQ</sequence>
<dbReference type="Pfam" id="PF22819">
    <property type="entry name" value="TcaA_5th"/>
    <property type="match status" value="1"/>
</dbReference>
<accession>A0A150F754</accession>
<dbReference type="Pfam" id="PF13240">
    <property type="entry name" value="Zn_Ribbon_1"/>
    <property type="match status" value="1"/>
</dbReference>
<dbReference type="GO" id="GO:0005886">
    <property type="term" value="C:plasma membrane"/>
    <property type="evidence" value="ECO:0007669"/>
    <property type="project" value="UniProtKB-SubCell"/>
</dbReference>
<dbReference type="Pfam" id="PF22813">
    <property type="entry name" value="TcaA_2nd"/>
    <property type="match status" value="1"/>
</dbReference>
<evidence type="ECO:0000256" key="1">
    <source>
        <dbReference type="ARBA" id="ARBA00004162"/>
    </source>
</evidence>
<dbReference type="STRING" id="1793963.AXI58_15175"/>
<evidence type="ECO:0000259" key="10">
    <source>
        <dbReference type="Pfam" id="PF22819"/>
    </source>
</evidence>